<feature type="domain" description="JmjN" evidence="7">
    <location>
        <begin position="156"/>
        <end position="197"/>
    </location>
</feature>
<sequence>MHSTPPSARKVVGRRGRRPGRRSGDPSDPEAFPEVKRFSCLYYEAPGSMSPSDTSLPIEPKATTSPSVNVVSVDPPIDGKRAPRKSKIEALAALRRSASPSSPTSTPSSAPPPQKISPLTRVPIINKPLDLSTVNTVRPDPEPPRDGPRPFGLEDCPTYFPTPDEFKDPLAYISSIREQAEQYGICKIVPPKDWKMPFVTDTTTFRFKTRMQSLNSIEATSRAKLNFLDQLYRFHGQGGNPFVPPKIAHKPLDVWVLRKEVHKRGGYQHVTLNRLWGDIGRAMGYEGIVGVSTQLKNAYTRIIHPFDAFVAQVRGLPVPGSPDTPRVPKYSTRTRSNQNTPGSSSSSGRPSRTPDTTAGTPNIDKVNTILDGFSVRSSLRQSPVSQVSAESTMEKDGDNASDTSDTTVSHLLPSLGPSDRPSSKVKSESLDSEVIIDLAKGDFCEICKRADDDPQMLICDGCERGGINSVPSYECLTVVPPHADAPQYRQHYKGMDHSLSSFQARANAFREAWFQGRRQASNSSQPDSDGDVQMPHANTKLNFSEDDVEREFWRLVESPTESVEIEYGADVHSTTHGSAMPTMETHPLNEYSNDPWNINNIPILPGSLLRYIKSDISGMTVPWTYVGMVFSTFCWHNEDHYTYSINYMHWGDTKTWYGIPGEDAAKFEAAIKKEAPDLFEAQPDLLFQLVTLMHPERVRNAGVRVYAANQRAGEFVVTFPQAYHCGFNHGFNFNEAVNFALPEWLPFGRACARRYQEHQKVPVFSHDELLFTIYWYSQTVKTAVWLYDNFKEMTDRELGRRAKVRASMPSLGEFFDPYDRPEEQYQCSICKVFCYLAQITCVCTSSVACLEHADSLCQCSDPVVRKTVLRTRFSDGGLRAILEDIEERRSMPEAWEICKSRKCLDRSGYVVHFPQTGAPKTWRRPKGYVEPPPPDPSLTDVEYTLDEANELLAEADSLGFDSAEIVQLATAVKQATALRAQVVTALQLPNNPQARNLAKFEVLLADSQALTLRFPEVRSLESSVTYLQLLRELDQVDDSSITLEYVEDLLSRARENSMDSNHEYFVELERKRALGIEWRTQATELLKNKPQIMETVAQGCTRDLEKQAKAMISTSREKRATPDESFALIERASDYVIPAMEDLRLLAQRAAKYSGIYKSILAGQYVGITGHPLENLFQDLITWRAEIRQDLSMMNIPTFTAVDEQLSKHEAWLQTHPWWRRGEHSPQSTELFDQAFVVFQDVIRETRAFTEDLPTPDCTCICTKPVTVVANDTPTAVQCDSCNAKFHEACITGSCPFCDHHHWDGKLPKARNYTLQDLVHISTAAPPLSKHYSAHSKMLTAIISSCTRFSRRIDTFMRDLRPAADTVPLGVLPRIRHIMRKLYTIQFRWPINLPKGTYGAELAVLHRTLAVKPLGPRRRLLPLPLHLHPWCHCVNQS</sequence>
<feature type="compositionally biased region" description="Low complexity" evidence="5">
    <location>
        <begin position="65"/>
        <end position="76"/>
    </location>
</feature>
<evidence type="ECO:0000256" key="1">
    <source>
        <dbReference type="ARBA" id="ARBA00001954"/>
    </source>
</evidence>
<organism evidence="9 10">
    <name type="scientific">Hydnum rufescens UP504</name>
    <dbReference type="NCBI Taxonomy" id="1448309"/>
    <lineage>
        <taxon>Eukaryota</taxon>
        <taxon>Fungi</taxon>
        <taxon>Dikarya</taxon>
        <taxon>Basidiomycota</taxon>
        <taxon>Agaricomycotina</taxon>
        <taxon>Agaricomycetes</taxon>
        <taxon>Cantharellales</taxon>
        <taxon>Hydnaceae</taxon>
        <taxon>Hydnum</taxon>
    </lineage>
</organism>
<dbReference type="Gene3D" id="1.10.150.60">
    <property type="entry name" value="ARID DNA-binding domain"/>
    <property type="match status" value="1"/>
</dbReference>
<dbReference type="SMART" id="SM00501">
    <property type="entry name" value="BRIGHT"/>
    <property type="match status" value="1"/>
</dbReference>
<dbReference type="Pfam" id="PF02928">
    <property type="entry name" value="zf-C5HC2"/>
    <property type="match status" value="1"/>
</dbReference>
<dbReference type="PROSITE" id="PS51011">
    <property type="entry name" value="ARID"/>
    <property type="match status" value="1"/>
</dbReference>
<evidence type="ECO:0000256" key="2">
    <source>
        <dbReference type="ARBA" id="ARBA00022723"/>
    </source>
</evidence>
<evidence type="ECO:0000256" key="4">
    <source>
        <dbReference type="ARBA" id="ARBA00023004"/>
    </source>
</evidence>
<evidence type="ECO:0000259" key="6">
    <source>
        <dbReference type="PROSITE" id="PS51011"/>
    </source>
</evidence>
<evidence type="ECO:0000313" key="10">
    <source>
        <dbReference type="Proteomes" id="UP000886523"/>
    </source>
</evidence>
<dbReference type="InterPro" id="IPR003349">
    <property type="entry name" value="JmjN"/>
</dbReference>
<dbReference type="SUPFAM" id="SSF46774">
    <property type="entry name" value="ARID-like"/>
    <property type="match status" value="1"/>
</dbReference>
<dbReference type="Pfam" id="PF01388">
    <property type="entry name" value="ARID"/>
    <property type="match status" value="1"/>
</dbReference>
<evidence type="ECO:0000259" key="7">
    <source>
        <dbReference type="PROSITE" id="PS51183"/>
    </source>
</evidence>
<dbReference type="PROSITE" id="PS51184">
    <property type="entry name" value="JMJC"/>
    <property type="match status" value="1"/>
</dbReference>
<dbReference type="GO" id="GO:0003677">
    <property type="term" value="F:DNA binding"/>
    <property type="evidence" value="ECO:0007669"/>
    <property type="project" value="InterPro"/>
</dbReference>
<keyword evidence="2" id="KW-0479">Metal-binding</keyword>
<proteinExistence type="predicted"/>
<dbReference type="FunFam" id="1.10.150.60:FF:000016">
    <property type="entry name" value="Putative Lysine-specific demethylase 5B"/>
    <property type="match status" value="1"/>
</dbReference>
<evidence type="ECO:0000256" key="3">
    <source>
        <dbReference type="ARBA" id="ARBA00022737"/>
    </source>
</evidence>
<feature type="domain" description="ARID" evidence="6">
    <location>
        <begin position="221"/>
        <end position="311"/>
    </location>
</feature>
<reference evidence="9" key="1">
    <citation type="journal article" date="2020" name="Nat. Commun.">
        <title>Large-scale genome sequencing of mycorrhizal fungi provides insights into the early evolution of symbiotic traits.</title>
        <authorList>
            <person name="Miyauchi S."/>
            <person name="Kiss E."/>
            <person name="Kuo A."/>
            <person name="Drula E."/>
            <person name="Kohler A."/>
            <person name="Sanchez-Garcia M."/>
            <person name="Morin E."/>
            <person name="Andreopoulos B."/>
            <person name="Barry K.W."/>
            <person name="Bonito G."/>
            <person name="Buee M."/>
            <person name="Carver A."/>
            <person name="Chen C."/>
            <person name="Cichocki N."/>
            <person name="Clum A."/>
            <person name="Culley D."/>
            <person name="Crous P.W."/>
            <person name="Fauchery L."/>
            <person name="Girlanda M."/>
            <person name="Hayes R.D."/>
            <person name="Keri Z."/>
            <person name="LaButti K."/>
            <person name="Lipzen A."/>
            <person name="Lombard V."/>
            <person name="Magnuson J."/>
            <person name="Maillard F."/>
            <person name="Murat C."/>
            <person name="Nolan M."/>
            <person name="Ohm R.A."/>
            <person name="Pangilinan J."/>
            <person name="Pereira M.F."/>
            <person name="Perotto S."/>
            <person name="Peter M."/>
            <person name="Pfister S."/>
            <person name="Riley R."/>
            <person name="Sitrit Y."/>
            <person name="Stielow J.B."/>
            <person name="Szollosi G."/>
            <person name="Zifcakova L."/>
            <person name="Stursova M."/>
            <person name="Spatafora J.W."/>
            <person name="Tedersoo L."/>
            <person name="Vaario L.M."/>
            <person name="Yamada A."/>
            <person name="Yan M."/>
            <person name="Wang P."/>
            <person name="Xu J."/>
            <person name="Bruns T."/>
            <person name="Baldrian P."/>
            <person name="Vilgalys R."/>
            <person name="Dunand C."/>
            <person name="Henrissat B."/>
            <person name="Grigoriev I.V."/>
            <person name="Hibbett D."/>
            <person name="Nagy L.G."/>
            <person name="Martin F.M."/>
        </authorList>
    </citation>
    <scope>NUCLEOTIDE SEQUENCE</scope>
    <source>
        <strain evidence="9">UP504</strain>
    </source>
</reference>
<dbReference type="SMART" id="SM01014">
    <property type="entry name" value="ARID"/>
    <property type="match status" value="1"/>
</dbReference>
<dbReference type="GO" id="GO:0005634">
    <property type="term" value="C:nucleus"/>
    <property type="evidence" value="ECO:0007669"/>
    <property type="project" value="TreeGrafter"/>
</dbReference>
<dbReference type="SMART" id="SM00545">
    <property type="entry name" value="JmjN"/>
    <property type="match status" value="1"/>
</dbReference>
<evidence type="ECO:0000259" key="8">
    <source>
        <dbReference type="PROSITE" id="PS51184"/>
    </source>
</evidence>
<keyword evidence="4" id="KW-0408">Iron</keyword>
<dbReference type="Pfam" id="PF02375">
    <property type="entry name" value="JmjN"/>
    <property type="match status" value="1"/>
</dbReference>
<dbReference type="OrthoDB" id="1678912at2759"/>
<dbReference type="SMART" id="SM00558">
    <property type="entry name" value="JmjC"/>
    <property type="match status" value="1"/>
</dbReference>
<comment type="cofactor">
    <cofactor evidence="1">
        <name>Fe(2+)</name>
        <dbReference type="ChEBI" id="CHEBI:29033"/>
    </cofactor>
</comment>
<feature type="region of interest" description="Disordered" evidence="5">
    <location>
        <begin position="316"/>
        <end position="366"/>
    </location>
</feature>
<feature type="compositionally biased region" description="Low complexity" evidence="5">
    <location>
        <begin position="340"/>
        <end position="353"/>
    </location>
</feature>
<dbReference type="Gene3D" id="2.60.120.650">
    <property type="entry name" value="Cupin"/>
    <property type="match status" value="1"/>
</dbReference>
<evidence type="ECO:0000256" key="5">
    <source>
        <dbReference type="SAM" id="MobiDB-lite"/>
    </source>
</evidence>
<feature type="compositionally biased region" description="Basic residues" evidence="5">
    <location>
        <begin position="11"/>
        <end position="21"/>
    </location>
</feature>
<dbReference type="EMBL" id="MU128998">
    <property type="protein sequence ID" value="KAF9511580.1"/>
    <property type="molecule type" value="Genomic_DNA"/>
</dbReference>
<dbReference type="InterPro" id="IPR013637">
    <property type="entry name" value="Lys_sp_deMease-like_dom"/>
</dbReference>
<dbReference type="Pfam" id="PF08429">
    <property type="entry name" value="PLU-1"/>
    <property type="match status" value="1"/>
</dbReference>
<dbReference type="GO" id="GO:0046872">
    <property type="term" value="F:metal ion binding"/>
    <property type="evidence" value="ECO:0007669"/>
    <property type="project" value="UniProtKB-KW"/>
</dbReference>
<dbReference type="Pfam" id="PF21323">
    <property type="entry name" value="KDM5_C-hel"/>
    <property type="match status" value="1"/>
</dbReference>
<dbReference type="GO" id="GO:0034647">
    <property type="term" value="F:histone H3K4me/H3K4me2/H3K4me3 demethylase activity"/>
    <property type="evidence" value="ECO:0007669"/>
    <property type="project" value="TreeGrafter"/>
</dbReference>
<dbReference type="PROSITE" id="PS51183">
    <property type="entry name" value="JMJN"/>
    <property type="match status" value="1"/>
</dbReference>
<feature type="region of interest" description="Disordered" evidence="5">
    <location>
        <begin position="517"/>
        <end position="537"/>
    </location>
</feature>
<dbReference type="InterPro" id="IPR001606">
    <property type="entry name" value="ARID_dom"/>
</dbReference>
<dbReference type="Pfam" id="PF02373">
    <property type="entry name" value="JmjC"/>
    <property type="match status" value="1"/>
</dbReference>
<feature type="compositionally biased region" description="Basic and acidic residues" evidence="5">
    <location>
        <begin position="139"/>
        <end position="148"/>
    </location>
</feature>
<dbReference type="InterPro" id="IPR036431">
    <property type="entry name" value="ARID_dom_sf"/>
</dbReference>
<dbReference type="InterPro" id="IPR004198">
    <property type="entry name" value="Znf_C5HC2"/>
</dbReference>
<dbReference type="SUPFAM" id="SSF51197">
    <property type="entry name" value="Clavaminate synthase-like"/>
    <property type="match status" value="1"/>
</dbReference>
<feature type="compositionally biased region" description="Polar residues" evidence="5">
    <location>
        <begin position="400"/>
        <end position="409"/>
    </location>
</feature>
<name>A0A9P6ATA3_9AGAM</name>
<dbReference type="PANTHER" id="PTHR10694:SF33">
    <property type="entry name" value="LYSINE-SPECIFIC DEMETHYLASE 5"/>
    <property type="match status" value="1"/>
</dbReference>
<dbReference type="PANTHER" id="PTHR10694">
    <property type="entry name" value="LYSINE-SPECIFIC DEMETHYLASE"/>
    <property type="match status" value="1"/>
</dbReference>
<dbReference type="GO" id="GO:0000785">
    <property type="term" value="C:chromatin"/>
    <property type="evidence" value="ECO:0007669"/>
    <property type="project" value="TreeGrafter"/>
</dbReference>
<dbReference type="InterPro" id="IPR048615">
    <property type="entry name" value="KDM5_C-hel"/>
</dbReference>
<feature type="compositionally biased region" description="Polar residues" evidence="5">
    <location>
        <begin position="518"/>
        <end position="527"/>
    </location>
</feature>
<gene>
    <name evidence="9" type="ORF">BS47DRAFT_1394971</name>
</gene>
<keyword evidence="3" id="KW-0677">Repeat</keyword>
<dbReference type="InterPro" id="IPR003347">
    <property type="entry name" value="JmjC_dom"/>
</dbReference>
<feature type="domain" description="JmjC" evidence="8">
    <location>
        <begin position="590"/>
        <end position="756"/>
    </location>
</feature>
<feature type="compositionally biased region" description="Low complexity" evidence="5">
    <location>
        <begin position="90"/>
        <end position="108"/>
    </location>
</feature>
<accession>A0A9P6ATA3</accession>
<comment type="caution">
    <text evidence="9">The sequence shown here is derived from an EMBL/GenBank/DDBJ whole genome shotgun (WGS) entry which is preliminary data.</text>
</comment>
<dbReference type="CDD" id="cd16100">
    <property type="entry name" value="ARID"/>
    <property type="match status" value="1"/>
</dbReference>
<keyword evidence="10" id="KW-1185">Reference proteome</keyword>
<evidence type="ECO:0000313" key="9">
    <source>
        <dbReference type="EMBL" id="KAF9511580.1"/>
    </source>
</evidence>
<protein>
    <submittedName>
        <fullName evidence="9">Uncharacterized protein</fullName>
    </submittedName>
</protein>
<feature type="region of interest" description="Disordered" evidence="5">
    <location>
        <begin position="1"/>
        <end position="152"/>
    </location>
</feature>
<feature type="region of interest" description="Disordered" evidence="5">
    <location>
        <begin position="380"/>
        <end position="430"/>
    </location>
</feature>
<feature type="compositionally biased region" description="Polar residues" evidence="5">
    <location>
        <begin position="380"/>
        <end position="391"/>
    </location>
</feature>
<dbReference type="GO" id="GO:0006355">
    <property type="term" value="P:regulation of DNA-templated transcription"/>
    <property type="evidence" value="ECO:0007669"/>
    <property type="project" value="TreeGrafter"/>
</dbReference>
<dbReference type="Proteomes" id="UP000886523">
    <property type="component" value="Unassembled WGS sequence"/>
</dbReference>